<evidence type="ECO:0000313" key="1">
    <source>
        <dbReference type="EMBL" id="JAQ16693.1"/>
    </source>
</evidence>
<proteinExistence type="predicted"/>
<name>A0A146MAB7_LYGHE</name>
<organism evidence="1">
    <name type="scientific">Lygus hesperus</name>
    <name type="common">Western plant bug</name>
    <dbReference type="NCBI Taxonomy" id="30085"/>
    <lineage>
        <taxon>Eukaryota</taxon>
        <taxon>Metazoa</taxon>
        <taxon>Ecdysozoa</taxon>
        <taxon>Arthropoda</taxon>
        <taxon>Hexapoda</taxon>
        <taxon>Insecta</taxon>
        <taxon>Pterygota</taxon>
        <taxon>Neoptera</taxon>
        <taxon>Paraneoptera</taxon>
        <taxon>Hemiptera</taxon>
        <taxon>Heteroptera</taxon>
        <taxon>Panheteroptera</taxon>
        <taxon>Cimicomorpha</taxon>
        <taxon>Miridae</taxon>
        <taxon>Mirini</taxon>
        <taxon>Lygus</taxon>
    </lineage>
</organism>
<gene>
    <name evidence="1" type="ORF">g.13436</name>
</gene>
<dbReference type="EMBL" id="GDHC01001936">
    <property type="protein sequence ID" value="JAQ16693.1"/>
    <property type="molecule type" value="Transcribed_RNA"/>
</dbReference>
<accession>A0A146MAB7</accession>
<sequence length="219" mass="24357">MFMVVDTIPTLLLTFQKCVKGVQVGHRWIPHVVAAPPPHTVDPPTATLKHVGDSTTHQPTQTLTHAIHWLVGPQYRCAGLLCTTSRSSLPPTVQIPLPQRVRNIGMGAALESVKPLHKCVRGWLFRTKRMGTWVGNLRTFLRNHLRTESGVPCRAVADPKHHRVHKCAHASENNTWVPRQPGCEHGTQCTQDVRTPDWEQLPLDVPRPVAAVLVEAEIA</sequence>
<reference evidence="1" key="1">
    <citation type="journal article" date="2016" name="Gigascience">
        <title>De novo construction of an expanded transcriptome assembly for the western tarnished plant bug, Lygus hesperus.</title>
        <authorList>
            <person name="Tassone E.E."/>
            <person name="Geib S.M."/>
            <person name="Hall B."/>
            <person name="Fabrick J.A."/>
            <person name="Brent C.S."/>
            <person name="Hull J.J."/>
        </authorList>
    </citation>
    <scope>NUCLEOTIDE SEQUENCE</scope>
</reference>
<protein>
    <submittedName>
        <fullName evidence="1">Uncharacterized protein</fullName>
    </submittedName>
</protein>
<dbReference type="AlphaFoldDB" id="A0A146MAB7"/>